<proteinExistence type="predicted"/>
<organism evidence="2 3">
    <name type="scientific">Punica granatum</name>
    <name type="common">Pomegranate</name>
    <dbReference type="NCBI Taxonomy" id="22663"/>
    <lineage>
        <taxon>Eukaryota</taxon>
        <taxon>Viridiplantae</taxon>
        <taxon>Streptophyta</taxon>
        <taxon>Embryophyta</taxon>
        <taxon>Tracheophyta</taxon>
        <taxon>Spermatophyta</taxon>
        <taxon>Magnoliopsida</taxon>
        <taxon>eudicotyledons</taxon>
        <taxon>Gunneridae</taxon>
        <taxon>Pentapetalae</taxon>
        <taxon>rosids</taxon>
        <taxon>malvids</taxon>
        <taxon>Myrtales</taxon>
        <taxon>Lythraceae</taxon>
        <taxon>Punica</taxon>
    </lineage>
</organism>
<evidence type="ECO:0000313" key="3">
    <source>
        <dbReference type="Proteomes" id="UP000233551"/>
    </source>
</evidence>
<feature type="region of interest" description="Disordered" evidence="1">
    <location>
        <begin position="43"/>
        <end position="69"/>
    </location>
</feature>
<gene>
    <name evidence="2" type="ORF">CRG98_029809</name>
</gene>
<evidence type="ECO:0000256" key="1">
    <source>
        <dbReference type="SAM" id="MobiDB-lite"/>
    </source>
</evidence>
<reference evidence="2 3" key="1">
    <citation type="submission" date="2017-11" db="EMBL/GenBank/DDBJ databases">
        <title>De-novo sequencing of pomegranate (Punica granatum L.) genome.</title>
        <authorList>
            <person name="Akparov Z."/>
            <person name="Amiraslanov A."/>
            <person name="Hajiyeva S."/>
            <person name="Abbasov M."/>
            <person name="Kaur K."/>
            <person name="Hamwieh A."/>
            <person name="Solovyev V."/>
            <person name="Salamov A."/>
            <person name="Braich B."/>
            <person name="Kosarev P."/>
            <person name="Mahmoud A."/>
            <person name="Hajiyev E."/>
            <person name="Babayeva S."/>
            <person name="Izzatullayeva V."/>
            <person name="Mammadov A."/>
            <person name="Mammadov A."/>
            <person name="Sharifova S."/>
            <person name="Ojaghi J."/>
            <person name="Eynullazada K."/>
            <person name="Bayramov B."/>
            <person name="Abdulazimova A."/>
            <person name="Shahmuradov I."/>
        </authorList>
    </citation>
    <scope>NUCLEOTIDE SEQUENCE [LARGE SCALE GENOMIC DNA]</scope>
    <source>
        <strain evidence="3">cv. AG2017</strain>
        <tissue evidence="2">Leaf</tissue>
    </source>
</reference>
<sequence>MGASANPKGGRGCAPSCALGPIPRSNGPSPDLDVRLRRVLESTPSGAPCNLRPLRGNQQARSGAYPVPP</sequence>
<evidence type="ECO:0000313" key="2">
    <source>
        <dbReference type="EMBL" id="PKI49800.1"/>
    </source>
</evidence>
<protein>
    <submittedName>
        <fullName evidence="2">Uncharacterized protein</fullName>
    </submittedName>
</protein>
<dbReference type="Proteomes" id="UP000233551">
    <property type="component" value="Unassembled WGS sequence"/>
</dbReference>
<dbReference type="EMBL" id="PGOL01002201">
    <property type="protein sequence ID" value="PKI49800.1"/>
    <property type="molecule type" value="Genomic_DNA"/>
</dbReference>
<keyword evidence="3" id="KW-1185">Reference proteome</keyword>
<dbReference type="AlphaFoldDB" id="A0A2I0J1K2"/>
<comment type="caution">
    <text evidence="2">The sequence shown here is derived from an EMBL/GenBank/DDBJ whole genome shotgun (WGS) entry which is preliminary data.</text>
</comment>
<accession>A0A2I0J1K2</accession>
<name>A0A2I0J1K2_PUNGR</name>